<evidence type="ECO:0000313" key="4">
    <source>
        <dbReference type="Proteomes" id="UP000000485"/>
    </source>
</evidence>
<dbReference type="Pfam" id="PF08327">
    <property type="entry name" value="AHSA1"/>
    <property type="match status" value="1"/>
</dbReference>
<dbReference type="SUPFAM" id="SSF55961">
    <property type="entry name" value="Bet v1-like"/>
    <property type="match status" value="1"/>
</dbReference>
<dbReference type="eggNOG" id="COG3832">
    <property type="taxonomic scope" value="Bacteria"/>
</dbReference>
<reference evidence="4" key="1">
    <citation type="submission" date="2011-04" db="EMBL/GenBank/DDBJ databases">
        <title>Complete sequence of Cellvibrio gilvus ATCC 13127.</title>
        <authorList>
            <person name="Lucas S."/>
            <person name="Han J."/>
            <person name="Lapidus A."/>
            <person name="Cheng J.-F."/>
            <person name="Goodwin L."/>
            <person name="Pitluck S."/>
            <person name="Peters L."/>
            <person name="Munk A."/>
            <person name="Detter J.C."/>
            <person name="Han C."/>
            <person name="Tapia R."/>
            <person name="Land M."/>
            <person name="Hauser L."/>
            <person name="Kyrpides N."/>
            <person name="Ivanova N."/>
            <person name="Ovchinnikova G."/>
            <person name="Pagani I."/>
            <person name="Mead D."/>
            <person name="Brumm P."/>
            <person name="Woyke T."/>
        </authorList>
    </citation>
    <scope>NUCLEOTIDE SEQUENCE [LARGE SCALE GENOMIC DNA]</scope>
    <source>
        <strain evidence="4">ATCC 13127 / NRRL B-14078</strain>
    </source>
</reference>
<sequence>MHQLSVQQHLDAAPARVWAAMTSPAQWAAWMWPDSFATVCRLDLRVAGRYHLGSSVAGIGVGGEYEVVEPPSRAAFTWQWDGEPEVTTVEIAIEARQDGAVLRLVHRGFADEATRDDHVQGWDDCLARLAVHLAAPDQIGAEVQAH</sequence>
<feature type="domain" description="Activator of Hsp90 ATPase homologue 1/2-like C-terminal" evidence="2">
    <location>
        <begin position="11"/>
        <end position="133"/>
    </location>
</feature>
<dbReference type="AlphaFoldDB" id="F8A0N3"/>
<evidence type="ECO:0000313" key="3">
    <source>
        <dbReference type="EMBL" id="AEI12718.1"/>
    </source>
</evidence>
<dbReference type="RefSeq" id="WP_013884236.1">
    <property type="nucleotide sequence ID" value="NC_015671.1"/>
</dbReference>
<proteinExistence type="inferred from homology"/>
<dbReference type="EMBL" id="CP002665">
    <property type="protein sequence ID" value="AEI12718.1"/>
    <property type="molecule type" value="Genomic_DNA"/>
</dbReference>
<gene>
    <name evidence="3" type="ordered locus">Celgi_2218</name>
</gene>
<keyword evidence="4" id="KW-1185">Reference proteome</keyword>
<dbReference type="InterPro" id="IPR013538">
    <property type="entry name" value="ASHA1/2-like_C"/>
</dbReference>
<evidence type="ECO:0000256" key="1">
    <source>
        <dbReference type="ARBA" id="ARBA00006817"/>
    </source>
</evidence>
<dbReference type="InterPro" id="IPR023393">
    <property type="entry name" value="START-like_dom_sf"/>
</dbReference>
<comment type="similarity">
    <text evidence="1">Belongs to the AHA1 family.</text>
</comment>
<protein>
    <submittedName>
        <fullName evidence="3">Activator of Hsp90 ATPase 1 family protein</fullName>
    </submittedName>
</protein>
<dbReference type="OrthoDB" id="8755073at2"/>
<name>F8A0N3_CELGA</name>
<dbReference type="Gene3D" id="3.30.530.20">
    <property type="match status" value="1"/>
</dbReference>
<dbReference type="Proteomes" id="UP000000485">
    <property type="component" value="Chromosome"/>
</dbReference>
<dbReference type="STRING" id="593907.Celgi_2218"/>
<organism evidence="3 4">
    <name type="scientific">Cellulomonas gilvus (strain ATCC 13127 / NRRL B-14078)</name>
    <name type="common">Cellvibrio gilvus</name>
    <dbReference type="NCBI Taxonomy" id="593907"/>
    <lineage>
        <taxon>Bacteria</taxon>
        <taxon>Bacillati</taxon>
        <taxon>Actinomycetota</taxon>
        <taxon>Actinomycetes</taxon>
        <taxon>Micrococcales</taxon>
        <taxon>Cellulomonadaceae</taxon>
        <taxon>Cellulomonas</taxon>
    </lineage>
</organism>
<dbReference type="HOGENOM" id="CLU_108923_7_2_11"/>
<accession>F8A0N3</accession>
<dbReference type="CDD" id="cd07814">
    <property type="entry name" value="SRPBCC_CalC_Aha1-like"/>
    <property type="match status" value="1"/>
</dbReference>
<dbReference type="KEGG" id="cga:Celgi_2218"/>
<evidence type="ECO:0000259" key="2">
    <source>
        <dbReference type="Pfam" id="PF08327"/>
    </source>
</evidence>